<evidence type="ECO:0000256" key="3">
    <source>
        <dbReference type="SAM" id="MobiDB-lite"/>
    </source>
</evidence>
<dbReference type="EMBL" id="AJWK01013575">
    <property type="status" value="NOT_ANNOTATED_CDS"/>
    <property type="molecule type" value="Genomic_DNA"/>
</dbReference>
<evidence type="ECO:0000256" key="2">
    <source>
        <dbReference type="ARBA" id="ARBA00023242"/>
    </source>
</evidence>
<keyword evidence="7" id="KW-1185">Reference proteome</keyword>
<name>A0A1B0EUC4_LUTLO</name>
<dbReference type="CDD" id="cd18315">
    <property type="entry name" value="BTB_POZ_BAB-like"/>
    <property type="match status" value="1"/>
</dbReference>
<comment type="subcellular location">
    <subcellularLocation>
        <location evidence="1">Nucleus</location>
    </subcellularLocation>
</comment>
<sequence>MPQPNCQSIRYCWEAEKVKTLIRLRAELSPLFTGKRNAAKYAWAVVERELNVPLPLAKIIKKWNNLLQEYKAIKLSEEPKRRDWPFFNMMDVYFSDQVNDPTLRLFSSTKTFGADNLDDCTFEDSIVMSNAIAAATAAAQQASREARESAEAADMMQDSKSVSSHDDNDSTKPSTVGHAAPSTTSTPVSNSYNNGIGIRDYDELMESKYTEAMHQKDVSAQELLQQAEHHNIDQYLLSWNNFYGNMCRGFHSLQKDGQMVDVTIAAGGKIFKAHKLVLSVCSPYFQKIFLEHPSTHPILFMTDVHSNHMAGLLDFMYSGQVNVKYEDLPNFLKVAEAMQIKGLHSESTSDQEDPGKHSTHNSSNSANSNSKQFKHPAYPGVTNLSMADAYQHRSMVPTSTGKSPNLTRSTPPSSLSPALAQSRLYQPPPPPPPPNAAPKYQIHSTSKTMLDNQKHQKYFSKRKMATPMEVISGDSKMDAKRNRLAEDSNKNYKALPLTDEDLVEERESTDRNVKTEPEPDNDSNTQTQQQQEEEVYYADSPTGAAAAAIAATAKLKHSILESHLRQNENSALSGKLNFTRQSS</sequence>
<dbReference type="EMBL" id="AJWK01013576">
    <property type="status" value="NOT_ANNOTATED_CDS"/>
    <property type="molecule type" value="Genomic_DNA"/>
</dbReference>
<dbReference type="PANTHER" id="PTHR23110:SF84">
    <property type="entry name" value="AGAP003685-PA"/>
    <property type="match status" value="1"/>
</dbReference>
<feature type="region of interest" description="Disordered" evidence="3">
    <location>
        <begin position="343"/>
        <end position="380"/>
    </location>
</feature>
<evidence type="ECO:0000259" key="4">
    <source>
        <dbReference type="PROSITE" id="PS50097"/>
    </source>
</evidence>
<evidence type="ECO:0000313" key="6">
    <source>
        <dbReference type="EnsemblMetazoa" id="LLOJ004305-PA"/>
    </source>
</evidence>
<dbReference type="InterPro" id="IPR044822">
    <property type="entry name" value="Myb_DNA-bind_4"/>
</dbReference>
<dbReference type="GO" id="GO:0005634">
    <property type="term" value="C:nucleus"/>
    <property type="evidence" value="ECO:0007669"/>
    <property type="project" value="UniProtKB-SubCell"/>
</dbReference>
<evidence type="ECO:0000313" key="7">
    <source>
        <dbReference type="Proteomes" id="UP000092461"/>
    </source>
</evidence>
<dbReference type="EnsemblMetazoa" id="LLOJ004305-RA">
    <property type="protein sequence ID" value="LLOJ004305-PA"/>
    <property type="gene ID" value="LLOJ004305"/>
</dbReference>
<protein>
    <submittedName>
        <fullName evidence="5">Putative serine/threonine-protein kinase cdc7</fullName>
    </submittedName>
</protein>
<feature type="compositionally biased region" description="Low complexity" evidence="3">
    <location>
        <begin position="361"/>
        <end position="370"/>
    </location>
</feature>
<dbReference type="EMBL" id="GITU01008306">
    <property type="protein sequence ID" value="MBC1177009.1"/>
    <property type="molecule type" value="Transcribed_RNA"/>
</dbReference>
<evidence type="ECO:0000313" key="5">
    <source>
        <dbReference type="EMBL" id="MBC1177009.1"/>
    </source>
</evidence>
<dbReference type="Pfam" id="PF13837">
    <property type="entry name" value="Myb_DNA-bind_4"/>
    <property type="match status" value="1"/>
</dbReference>
<dbReference type="FunFam" id="3.30.710.10:FF:000164">
    <property type="entry name" value="Uncharacterized protein, isoform B"/>
    <property type="match status" value="1"/>
</dbReference>
<dbReference type="PANTHER" id="PTHR23110">
    <property type="entry name" value="BTB DOMAIN TRANSCRIPTION FACTOR"/>
    <property type="match status" value="1"/>
</dbReference>
<feature type="region of interest" description="Disordered" evidence="3">
    <location>
        <begin position="143"/>
        <end position="194"/>
    </location>
</feature>
<feature type="compositionally biased region" description="Basic and acidic residues" evidence="3">
    <location>
        <begin position="505"/>
        <end position="517"/>
    </location>
</feature>
<feature type="domain" description="BTB" evidence="4">
    <location>
        <begin position="260"/>
        <end position="325"/>
    </location>
</feature>
<keyword evidence="2" id="KW-0539">Nucleus</keyword>
<feature type="region of interest" description="Disordered" evidence="3">
    <location>
        <begin position="394"/>
        <end position="440"/>
    </location>
</feature>
<keyword evidence="5" id="KW-0418">Kinase</keyword>
<dbReference type="InterPro" id="IPR000210">
    <property type="entry name" value="BTB/POZ_dom"/>
</dbReference>
<reference evidence="7" key="1">
    <citation type="submission" date="2012-05" db="EMBL/GenBank/DDBJ databases">
        <title>Whole Genome Assembly of Lutzomyia longipalpis.</title>
        <authorList>
            <person name="Richards S."/>
            <person name="Qu C."/>
            <person name="Dillon R."/>
            <person name="Worley K."/>
            <person name="Scherer S."/>
            <person name="Batterton M."/>
            <person name="Taylor A."/>
            <person name="Hawes A."/>
            <person name="Hernandez B."/>
            <person name="Kovar C."/>
            <person name="Mandapat C."/>
            <person name="Pham C."/>
            <person name="Qu C."/>
            <person name="Jing C."/>
            <person name="Bess C."/>
            <person name="Bandaranaike D."/>
            <person name="Ngo D."/>
            <person name="Ongeri F."/>
            <person name="Arias F."/>
            <person name="Lara F."/>
            <person name="Weissenberger G."/>
            <person name="Kamau G."/>
            <person name="Han H."/>
            <person name="Shen H."/>
            <person name="Dinh H."/>
            <person name="Khalil I."/>
            <person name="Jones J."/>
            <person name="Shafer J."/>
            <person name="Jayaseelan J."/>
            <person name="Quiroz J."/>
            <person name="Blankenburg K."/>
            <person name="Nguyen L."/>
            <person name="Jackson L."/>
            <person name="Francisco L."/>
            <person name="Tang L.-Y."/>
            <person name="Pu L.-L."/>
            <person name="Perales L."/>
            <person name="Lorensuhewa L."/>
            <person name="Munidasa M."/>
            <person name="Coyle M."/>
            <person name="Taylor M."/>
            <person name="Puazo M."/>
            <person name="Firestine M."/>
            <person name="Scheel M."/>
            <person name="Javaid M."/>
            <person name="Wang M."/>
            <person name="Li M."/>
            <person name="Tabassum N."/>
            <person name="Saada N."/>
            <person name="Osuji N."/>
            <person name="Aqrawi P."/>
            <person name="Fu Q."/>
            <person name="Thornton R."/>
            <person name="Raj R."/>
            <person name="Goodspeed R."/>
            <person name="Mata R."/>
            <person name="Najjar R."/>
            <person name="Gubbala S."/>
            <person name="Lee S."/>
            <person name="Denson S."/>
            <person name="Patil S."/>
            <person name="Macmil S."/>
            <person name="Qi S."/>
            <person name="Matskevitch T."/>
            <person name="Palculict T."/>
            <person name="Mathew T."/>
            <person name="Vee V."/>
            <person name="Velamala V."/>
            <person name="Korchina V."/>
            <person name="Cai W."/>
            <person name="Liu W."/>
            <person name="Dai W."/>
            <person name="Zou X."/>
            <person name="Zhu Y."/>
            <person name="Zhang Y."/>
            <person name="Wu Y.-Q."/>
            <person name="Xin Y."/>
            <person name="Nazarath L."/>
            <person name="Kovar C."/>
            <person name="Han Y."/>
            <person name="Muzny D."/>
            <person name="Gibbs R."/>
        </authorList>
    </citation>
    <scope>NUCLEOTIDE SEQUENCE [LARGE SCALE GENOMIC DNA]</scope>
    <source>
        <strain evidence="7">Jacobina</strain>
    </source>
</reference>
<feature type="compositionally biased region" description="Polar residues" evidence="3">
    <location>
        <begin position="181"/>
        <end position="194"/>
    </location>
</feature>
<feature type="compositionally biased region" description="Basic and acidic residues" evidence="3">
    <location>
        <begin position="475"/>
        <end position="490"/>
    </location>
</feature>
<dbReference type="VEuPathDB" id="VectorBase:LLONM1_011352"/>
<dbReference type="InterPro" id="IPR011333">
    <property type="entry name" value="SKP1/BTB/POZ_sf"/>
</dbReference>
<dbReference type="Gene3D" id="3.30.710.10">
    <property type="entry name" value="Potassium Channel Kv1.1, Chain A"/>
    <property type="match status" value="1"/>
</dbReference>
<dbReference type="GO" id="GO:0006357">
    <property type="term" value="P:regulation of transcription by RNA polymerase II"/>
    <property type="evidence" value="ECO:0007669"/>
    <property type="project" value="TreeGrafter"/>
</dbReference>
<dbReference type="VEuPathDB" id="VectorBase:LLOJ004305"/>
<reference evidence="6" key="3">
    <citation type="submission" date="2020-05" db="UniProtKB">
        <authorList>
            <consortium name="EnsemblMetazoa"/>
        </authorList>
    </citation>
    <scope>IDENTIFICATION</scope>
    <source>
        <strain evidence="6">Jacobina</strain>
    </source>
</reference>
<dbReference type="Pfam" id="PF00651">
    <property type="entry name" value="BTB"/>
    <property type="match status" value="1"/>
</dbReference>
<dbReference type="SMART" id="SM00225">
    <property type="entry name" value="BTB"/>
    <property type="match status" value="1"/>
</dbReference>
<feature type="compositionally biased region" description="Pro residues" evidence="3">
    <location>
        <begin position="426"/>
        <end position="436"/>
    </location>
</feature>
<dbReference type="PROSITE" id="PS50097">
    <property type="entry name" value="BTB"/>
    <property type="match status" value="1"/>
</dbReference>
<dbReference type="InterPro" id="IPR051095">
    <property type="entry name" value="Dros_DevTransReg"/>
</dbReference>
<dbReference type="GO" id="GO:0016301">
    <property type="term" value="F:kinase activity"/>
    <property type="evidence" value="ECO:0007669"/>
    <property type="project" value="UniProtKB-KW"/>
</dbReference>
<organism evidence="6 7">
    <name type="scientific">Lutzomyia longipalpis</name>
    <name type="common">Sand fly</name>
    <dbReference type="NCBI Taxonomy" id="7200"/>
    <lineage>
        <taxon>Eukaryota</taxon>
        <taxon>Metazoa</taxon>
        <taxon>Ecdysozoa</taxon>
        <taxon>Arthropoda</taxon>
        <taxon>Hexapoda</taxon>
        <taxon>Insecta</taxon>
        <taxon>Pterygota</taxon>
        <taxon>Neoptera</taxon>
        <taxon>Endopterygota</taxon>
        <taxon>Diptera</taxon>
        <taxon>Nematocera</taxon>
        <taxon>Psychodoidea</taxon>
        <taxon>Psychodidae</taxon>
        <taxon>Lutzomyia</taxon>
        <taxon>Lutzomyia</taxon>
    </lineage>
</organism>
<reference evidence="5" key="2">
    <citation type="journal article" date="2020" name="BMC">
        <title>Leishmania infection induces a limited differential gene expression in the sand fly midgut.</title>
        <authorList>
            <person name="Coutinho-Abreu I.V."/>
            <person name="Serafim T.D."/>
            <person name="Meneses C."/>
            <person name="Kamhawi S."/>
            <person name="Oliveira F."/>
            <person name="Valenzuela J.G."/>
        </authorList>
    </citation>
    <scope>NUCLEOTIDE SEQUENCE</scope>
    <source>
        <strain evidence="5">Jacobina</strain>
        <tissue evidence="5">Midgut</tissue>
    </source>
</reference>
<feature type="region of interest" description="Disordered" evidence="3">
    <location>
        <begin position="471"/>
        <end position="542"/>
    </location>
</feature>
<feature type="compositionally biased region" description="Low complexity" evidence="3">
    <location>
        <begin position="403"/>
        <end position="424"/>
    </location>
</feature>
<keyword evidence="5" id="KW-0808">Transferase</keyword>
<dbReference type="SUPFAM" id="SSF54695">
    <property type="entry name" value="POZ domain"/>
    <property type="match status" value="1"/>
</dbReference>
<dbReference type="AlphaFoldDB" id="A0A1B0EUC4"/>
<proteinExistence type="predicted"/>
<accession>A0A1B0EUC4</accession>
<evidence type="ECO:0000256" key="1">
    <source>
        <dbReference type="ARBA" id="ARBA00004123"/>
    </source>
</evidence>
<dbReference type="Proteomes" id="UP000092461">
    <property type="component" value="Unassembled WGS sequence"/>
</dbReference>